<sequence length="201" mass="21582">MTPRKLFLALFIASVCPAAMGDYMAMLKPPPSALLPGGMGVYAFGSPVFVAPAPSLSDPGFRLKLGYQATRHLAVEGDFVDFGRPGSANPFASPADLASAFRSTGFGVSAVASLPIWNRFSLYGRFGLYRGEARPVFAPYATSLMADSARGTRMRYGLGMSYDITKAFGLRADFERFSSLGHPLPTESDGDQVSVGVQWRF</sequence>
<feature type="signal peptide" evidence="3">
    <location>
        <begin position="1"/>
        <end position="21"/>
    </location>
</feature>
<feature type="domain" description="Outer membrane protein beta-barrel" evidence="4">
    <location>
        <begin position="57"/>
        <end position="201"/>
    </location>
</feature>
<evidence type="ECO:0000313" key="6">
    <source>
        <dbReference type="Proteomes" id="UP000501534"/>
    </source>
</evidence>
<comment type="subcellular location">
    <subcellularLocation>
        <location evidence="1">Cell outer membrane</location>
    </subcellularLocation>
</comment>
<dbReference type="SUPFAM" id="SSF56925">
    <property type="entry name" value="OMPA-like"/>
    <property type="match status" value="1"/>
</dbReference>
<dbReference type="Pfam" id="PF13505">
    <property type="entry name" value="OMP_b-brl"/>
    <property type="match status" value="1"/>
</dbReference>
<proteinExistence type="predicted"/>
<evidence type="ECO:0000256" key="2">
    <source>
        <dbReference type="ARBA" id="ARBA00022729"/>
    </source>
</evidence>
<dbReference type="Gene3D" id="2.40.160.20">
    <property type="match status" value="1"/>
</dbReference>
<dbReference type="GO" id="GO:0009279">
    <property type="term" value="C:cell outer membrane"/>
    <property type="evidence" value="ECO:0007669"/>
    <property type="project" value="UniProtKB-SubCell"/>
</dbReference>
<evidence type="ECO:0000259" key="4">
    <source>
        <dbReference type="Pfam" id="PF13505"/>
    </source>
</evidence>
<dbReference type="Proteomes" id="UP000501534">
    <property type="component" value="Chromosome"/>
</dbReference>
<reference evidence="5 6" key="1">
    <citation type="submission" date="2020-04" db="EMBL/GenBank/DDBJ databases">
        <title>Usitatibacter rugosus gen. nov., sp. nov. and Usitatibacter palustris sp. nov., novel members of Usitatibacteraceae fam. nov. within the order Nitrosomonadales isolated from soil.</title>
        <authorList>
            <person name="Huber K.J."/>
            <person name="Neumann-Schaal M."/>
            <person name="Geppert A."/>
            <person name="Luckner M."/>
            <person name="Wanner G."/>
            <person name="Overmann J."/>
        </authorList>
    </citation>
    <scope>NUCLEOTIDE SEQUENCE [LARGE SCALE GENOMIC DNA]</scope>
    <source>
        <strain evidence="5 6">0125_3</strain>
    </source>
</reference>
<gene>
    <name evidence="5" type="ORF">DSM104443_00084</name>
</gene>
<protein>
    <recommendedName>
        <fullName evidence="4">Outer membrane protein beta-barrel domain-containing protein</fullName>
    </recommendedName>
</protein>
<accession>A0A6M4GQH3</accession>
<name>A0A6M4GQH3_9PROT</name>
<evidence type="ECO:0000256" key="3">
    <source>
        <dbReference type="SAM" id="SignalP"/>
    </source>
</evidence>
<dbReference type="EMBL" id="CP053069">
    <property type="protein sequence ID" value="QJR09048.1"/>
    <property type="molecule type" value="Genomic_DNA"/>
</dbReference>
<dbReference type="InterPro" id="IPR027385">
    <property type="entry name" value="Beta-barrel_OMP"/>
</dbReference>
<keyword evidence="2 3" id="KW-0732">Signal</keyword>
<dbReference type="AlphaFoldDB" id="A0A6M4GQH3"/>
<dbReference type="InterPro" id="IPR011250">
    <property type="entry name" value="OMP/PagP_B-barrel"/>
</dbReference>
<organism evidence="5 6">
    <name type="scientific">Usitatibacter rugosus</name>
    <dbReference type="NCBI Taxonomy" id="2732067"/>
    <lineage>
        <taxon>Bacteria</taxon>
        <taxon>Pseudomonadati</taxon>
        <taxon>Pseudomonadota</taxon>
        <taxon>Betaproteobacteria</taxon>
        <taxon>Nitrosomonadales</taxon>
        <taxon>Usitatibacteraceae</taxon>
        <taxon>Usitatibacter</taxon>
    </lineage>
</organism>
<feature type="chain" id="PRO_5026921750" description="Outer membrane protein beta-barrel domain-containing protein" evidence="3">
    <location>
        <begin position="22"/>
        <end position="201"/>
    </location>
</feature>
<evidence type="ECO:0000313" key="5">
    <source>
        <dbReference type="EMBL" id="QJR09048.1"/>
    </source>
</evidence>
<evidence type="ECO:0000256" key="1">
    <source>
        <dbReference type="ARBA" id="ARBA00004442"/>
    </source>
</evidence>
<keyword evidence="6" id="KW-1185">Reference proteome</keyword>
<dbReference type="KEGG" id="uru:DSM104443_00084"/>
<dbReference type="RefSeq" id="WP_171088751.1">
    <property type="nucleotide sequence ID" value="NZ_CP053069.1"/>
</dbReference>